<dbReference type="STRING" id="416169.RHOFW104T7_10790"/>
<evidence type="ECO:0000313" key="3">
    <source>
        <dbReference type="Proteomes" id="UP000076131"/>
    </source>
</evidence>
<dbReference type="AlphaFoldDB" id="A0A154QJI8"/>
<gene>
    <name evidence="2" type="ORF">RHOFW104T7_10790</name>
</gene>
<evidence type="ECO:0000313" key="2">
    <source>
        <dbReference type="EMBL" id="KZC23995.1"/>
    </source>
</evidence>
<keyword evidence="3" id="KW-1185">Reference proteome</keyword>
<sequence>MLKLSLSLANDAHPDIELRVSTNDTPCDVVITLPSARAGTSRASSGEPSSAEDAAFGAYAGI</sequence>
<protein>
    <submittedName>
        <fullName evidence="2">Uncharacterized protein</fullName>
    </submittedName>
</protein>
<proteinExistence type="predicted"/>
<evidence type="ECO:0000256" key="1">
    <source>
        <dbReference type="SAM" id="MobiDB-lite"/>
    </source>
</evidence>
<comment type="caution">
    <text evidence="2">The sequence shown here is derived from an EMBL/GenBank/DDBJ whole genome shotgun (WGS) entry which is preliminary data.</text>
</comment>
<name>A0A154QJI8_9GAMM</name>
<dbReference type="EMBL" id="LVJS01000036">
    <property type="protein sequence ID" value="KZC23995.1"/>
    <property type="molecule type" value="Genomic_DNA"/>
</dbReference>
<organism evidence="2 3">
    <name type="scientific">Rhodanobacter thiooxydans</name>
    <dbReference type="NCBI Taxonomy" id="416169"/>
    <lineage>
        <taxon>Bacteria</taxon>
        <taxon>Pseudomonadati</taxon>
        <taxon>Pseudomonadota</taxon>
        <taxon>Gammaproteobacteria</taxon>
        <taxon>Lysobacterales</taxon>
        <taxon>Rhodanobacteraceae</taxon>
        <taxon>Rhodanobacter</taxon>
    </lineage>
</organism>
<accession>A0A154QJI8</accession>
<feature type="region of interest" description="Disordered" evidence="1">
    <location>
        <begin position="38"/>
        <end position="62"/>
    </location>
</feature>
<dbReference type="Proteomes" id="UP000076131">
    <property type="component" value="Unassembled WGS sequence"/>
</dbReference>
<reference evidence="2 3" key="1">
    <citation type="journal article" date="2016" name="MBio">
        <title>Lateral Gene Transfer in a Heavy Metal-Contaminated-Groundwater Microbial Community.</title>
        <authorList>
            <person name="Hemme C.L."/>
            <person name="Green S.J."/>
            <person name="Rishishwar L."/>
            <person name="Prakash O."/>
            <person name="Pettenato A."/>
            <person name="Chakraborty R."/>
            <person name="Deutschbauer A.M."/>
            <person name="Van Nostrand J.D."/>
            <person name="Wu L."/>
            <person name="He Z."/>
            <person name="Jordan I.K."/>
            <person name="Hazen T.C."/>
            <person name="Arkin A.P."/>
            <person name="Kostka J.E."/>
            <person name="Zhou J."/>
        </authorList>
    </citation>
    <scope>NUCLEOTIDE SEQUENCE [LARGE SCALE GENOMIC DNA]</scope>
    <source>
        <strain evidence="2 3">FW104-T7</strain>
    </source>
</reference>